<dbReference type="InterPro" id="IPR025649">
    <property type="entry name" value="DUF4360"/>
</dbReference>
<feature type="compositionally biased region" description="Polar residues" evidence="1">
    <location>
        <begin position="158"/>
        <end position="169"/>
    </location>
</feature>
<dbReference type="STRING" id="69332.A0A388L6N0"/>
<name>A0A388L6N0_CHABU</name>
<dbReference type="AlphaFoldDB" id="A0A388L6N0"/>
<dbReference type="PANTHER" id="PTHR38847:SF1">
    <property type="entry name" value="PSEUDOURIDINE SYNTHASE RSUA_RLUA-LIKE DOMAIN-CONTAINING PROTEIN"/>
    <property type="match status" value="1"/>
</dbReference>
<dbReference type="Proteomes" id="UP000265515">
    <property type="component" value="Unassembled WGS sequence"/>
</dbReference>
<feature type="transmembrane region" description="Helical" evidence="2">
    <location>
        <begin position="283"/>
        <end position="306"/>
    </location>
</feature>
<feature type="region of interest" description="Disordered" evidence="1">
    <location>
        <begin position="24"/>
        <end position="50"/>
    </location>
</feature>
<dbReference type="Gramene" id="GBG77863">
    <property type="protein sequence ID" value="GBG77863"/>
    <property type="gene ID" value="CBR_g25795"/>
</dbReference>
<evidence type="ECO:0008006" key="5">
    <source>
        <dbReference type="Google" id="ProtNLM"/>
    </source>
</evidence>
<organism evidence="3 4">
    <name type="scientific">Chara braunii</name>
    <name type="common">Braun's stonewort</name>
    <dbReference type="NCBI Taxonomy" id="69332"/>
    <lineage>
        <taxon>Eukaryota</taxon>
        <taxon>Viridiplantae</taxon>
        <taxon>Streptophyta</taxon>
        <taxon>Charophyceae</taxon>
        <taxon>Charales</taxon>
        <taxon>Characeae</taxon>
        <taxon>Chara</taxon>
    </lineage>
</organism>
<accession>A0A388L6N0</accession>
<comment type="caution">
    <text evidence="3">The sequence shown here is derived from an EMBL/GenBank/DDBJ whole genome shotgun (WGS) entry which is preliminary data.</text>
</comment>
<keyword evidence="2" id="KW-1133">Transmembrane helix</keyword>
<dbReference type="PANTHER" id="PTHR38847">
    <property type="match status" value="1"/>
</dbReference>
<feature type="region of interest" description="Disordered" evidence="1">
    <location>
        <begin position="93"/>
        <end position="143"/>
    </location>
</feature>
<feature type="region of interest" description="Disordered" evidence="1">
    <location>
        <begin position="214"/>
        <end position="239"/>
    </location>
</feature>
<keyword evidence="4" id="KW-1185">Reference proteome</keyword>
<reference evidence="3 4" key="1">
    <citation type="journal article" date="2018" name="Cell">
        <title>The Chara Genome: Secondary Complexity and Implications for Plant Terrestrialization.</title>
        <authorList>
            <person name="Nishiyama T."/>
            <person name="Sakayama H."/>
            <person name="Vries J.D."/>
            <person name="Buschmann H."/>
            <person name="Saint-Marcoux D."/>
            <person name="Ullrich K.K."/>
            <person name="Haas F.B."/>
            <person name="Vanderstraeten L."/>
            <person name="Becker D."/>
            <person name="Lang D."/>
            <person name="Vosolsobe S."/>
            <person name="Rombauts S."/>
            <person name="Wilhelmsson P.K.I."/>
            <person name="Janitza P."/>
            <person name="Kern R."/>
            <person name="Heyl A."/>
            <person name="Rumpler F."/>
            <person name="Villalobos L.I.A.C."/>
            <person name="Clay J.M."/>
            <person name="Skokan R."/>
            <person name="Toyoda A."/>
            <person name="Suzuki Y."/>
            <person name="Kagoshima H."/>
            <person name="Schijlen E."/>
            <person name="Tajeshwar N."/>
            <person name="Catarino B."/>
            <person name="Hetherington A.J."/>
            <person name="Saltykova A."/>
            <person name="Bonnot C."/>
            <person name="Breuninger H."/>
            <person name="Symeonidi A."/>
            <person name="Radhakrishnan G.V."/>
            <person name="Van Nieuwerburgh F."/>
            <person name="Deforce D."/>
            <person name="Chang C."/>
            <person name="Karol K.G."/>
            <person name="Hedrich R."/>
            <person name="Ulvskov P."/>
            <person name="Glockner G."/>
            <person name="Delwiche C.F."/>
            <person name="Petrasek J."/>
            <person name="Van de Peer Y."/>
            <person name="Friml J."/>
            <person name="Beilby M."/>
            <person name="Dolan L."/>
            <person name="Kohara Y."/>
            <person name="Sugano S."/>
            <person name="Fujiyama A."/>
            <person name="Delaux P.-M."/>
            <person name="Quint M."/>
            <person name="TheiBen G."/>
            <person name="Hagemann M."/>
            <person name="Harholt J."/>
            <person name="Dunand C."/>
            <person name="Zachgo S."/>
            <person name="Langdale J."/>
            <person name="Maumus F."/>
            <person name="Straeten D.V.D."/>
            <person name="Gould S.B."/>
            <person name="Rensing S.A."/>
        </authorList>
    </citation>
    <scope>NUCLEOTIDE SEQUENCE [LARGE SCALE GENOMIC DNA]</scope>
    <source>
        <strain evidence="3 4">S276</strain>
    </source>
</reference>
<dbReference type="Pfam" id="PF14273">
    <property type="entry name" value="DUF4360"/>
    <property type="match status" value="1"/>
</dbReference>
<keyword evidence="2" id="KW-0472">Membrane</keyword>
<protein>
    <recommendedName>
        <fullName evidence="5">DUF4360 domain-containing protein</fullName>
    </recommendedName>
</protein>
<evidence type="ECO:0000313" key="4">
    <source>
        <dbReference type="Proteomes" id="UP000265515"/>
    </source>
</evidence>
<dbReference type="EMBL" id="BFEA01000279">
    <property type="protein sequence ID" value="GBG77863.1"/>
    <property type="molecule type" value="Genomic_DNA"/>
</dbReference>
<sequence length="491" mass="52619">MNCAMETEQAVTFRYQLQHLKLAPRTSSDGSPFQQSSSDSSPFQQSAATFPRKRSLAFRESFGGCIQLPTELATTSAGEEPSTSRIEFHIPREVNPTASAHNSCVPMGVSYTSSDDESEPLVATDYSSGPQSSSSGPLLHASSSSTKLVASGYSSEELSTARASPTQVRSADAIPIESQSGSEASGRGDTERRAILQILSAPLPGEKRRRELREVASAISSSTAFKPRRGSSGGDSRRTAPGAANLGGCYLLPSRELLICCWARGDRTKVRRKAKTKRIRHRLFQSVSTMAAMVVLLLLGLIQLAVPGLAQIPPFGTVKIEQAISAGTGCPPDSTRSLVSADQRFLTVLFSSFNVSTGNPGGRRKNCRLAVNLIYPAGFTFTLVTVRFQGYADLEPGVNGTLAAAYYFSDIGEPVKTLRNLPSPKADYFDYADNFTNLIYPQCNSTSVMIIINSEARVVPPPPPSSMSGSIGVDSQDVSLTQSFGLSWKIC</sequence>
<evidence type="ECO:0000313" key="3">
    <source>
        <dbReference type="EMBL" id="GBG77863.1"/>
    </source>
</evidence>
<feature type="region of interest" description="Disordered" evidence="1">
    <location>
        <begin position="158"/>
        <end position="190"/>
    </location>
</feature>
<keyword evidence="2" id="KW-0812">Transmembrane</keyword>
<proteinExistence type="predicted"/>
<feature type="compositionally biased region" description="Low complexity" evidence="1">
    <location>
        <begin position="127"/>
        <end position="143"/>
    </location>
</feature>
<gene>
    <name evidence="3" type="ORF">CBR_g25795</name>
</gene>
<evidence type="ECO:0000256" key="1">
    <source>
        <dbReference type="SAM" id="MobiDB-lite"/>
    </source>
</evidence>
<dbReference type="OrthoDB" id="152248at2759"/>
<evidence type="ECO:0000256" key="2">
    <source>
        <dbReference type="SAM" id="Phobius"/>
    </source>
</evidence>
<feature type="compositionally biased region" description="Low complexity" evidence="1">
    <location>
        <begin position="27"/>
        <end position="46"/>
    </location>
</feature>